<feature type="transmembrane region" description="Helical" evidence="1">
    <location>
        <begin position="12"/>
        <end position="29"/>
    </location>
</feature>
<sequence>MVEQKVPWLKYYKLKILLVPIIIFLFIEMTDMLNGKFDVSLTLLIALIVSACVIPMMMIKWTERLIVEHYDSDEKNLTNQGFTYFFGGAVLSIVIVIALTFFSRWFPLVTFFELAPSTARSIGVVVFIFIVIVTIILNFWPLTILITIIGGQHLIFLFSENGEAISYTTIVMGTLLVLFVVGIIIMSILIHRDKDELE</sequence>
<evidence type="ECO:0000313" key="3">
    <source>
        <dbReference type="Proteomes" id="UP000243605"/>
    </source>
</evidence>
<keyword evidence="1" id="KW-0812">Transmembrane</keyword>
<dbReference type="AlphaFoldDB" id="A0A662Z5E9"/>
<proteinExistence type="predicted"/>
<accession>A0A662Z5E9</accession>
<evidence type="ECO:0000256" key="1">
    <source>
        <dbReference type="SAM" id="Phobius"/>
    </source>
</evidence>
<dbReference type="EMBL" id="FOIT01000008">
    <property type="protein sequence ID" value="SEW18934.1"/>
    <property type="molecule type" value="Genomic_DNA"/>
</dbReference>
<organism evidence="2 3">
    <name type="scientific">Aliicoccus persicus</name>
    <dbReference type="NCBI Taxonomy" id="930138"/>
    <lineage>
        <taxon>Bacteria</taxon>
        <taxon>Bacillati</taxon>
        <taxon>Bacillota</taxon>
        <taxon>Bacilli</taxon>
        <taxon>Bacillales</taxon>
        <taxon>Staphylococcaceae</taxon>
        <taxon>Aliicoccus</taxon>
    </lineage>
</organism>
<keyword evidence="1" id="KW-0472">Membrane</keyword>
<feature type="transmembrane region" description="Helical" evidence="1">
    <location>
        <begin position="170"/>
        <end position="190"/>
    </location>
</feature>
<feature type="transmembrane region" description="Helical" evidence="1">
    <location>
        <begin position="81"/>
        <end position="102"/>
    </location>
</feature>
<reference evidence="2 3" key="1">
    <citation type="submission" date="2016-10" db="EMBL/GenBank/DDBJ databases">
        <authorList>
            <person name="Varghese N."/>
            <person name="Submissions S."/>
        </authorList>
    </citation>
    <scope>NUCLEOTIDE SEQUENCE [LARGE SCALE GENOMIC DNA]</scope>
    <source>
        <strain evidence="2 3">IBRC-M10081</strain>
    </source>
</reference>
<keyword evidence="3" id="KW-1185">Reference proteome</keyword>
<dbReference type="Proteomes" id="UP000243605">
    <property type="component" value="Unassembled WGS sequence"/>
</dbReference>
<protein>
    <submittedName>
        <fullName evidence="2">Uncharacterized protein</fullName>
    </submittedName>
</protein>
<name>A0A662Z5E9_9STAP</name>
<evidence type="ECO:0000313" key="2">
    <source>
        <dbReference type="EMBL" id="SEW18934.1"/>
    </source>
</evidence>
<gene>
    <name evidence="2" type="ORF">SAMN05192557_2050</name>
</gene>
<dbReference type="RefSeq" id="WP_091476658.1">
    <property type="nucleotide sequence ID" value="NZ_FOIT01000008.1"/>
</dbReference>
<feature type="transmembrane region" description="Helical" evidence="1">
    <location>
        <begin position="122"/>
        <end position="150"/>
    </location>
</feature>
<keyword evidence="1" id="KW-1133">Transmembrane helix</keyword>
<feature type="transmembrane region" description="Helical" evidence="1">
    <location>
        <begin position="41"/>
        <end position="61"/>
    </location>
</feature>